<accession>A0A1C7NWI3</accession>
<dbReference type="InterPro" id="IPR027267">
    <property type="entry name" value="AH/BAR_dom_sf"/>
</dbReference>
<dbReference type="EMBL" id="LUGH01000003">
    <property type="protein sequence ID" value="OBZ91784.1"/>
    <property type="molecule type" value="Genomic_DNA"/>
</dbReference>
<dbReference type="InterPro" id="IPR028245">
    <property type="entry name" value="PIL1/LSP1"/>
</dbReference>
<dbReference type="Gene3D" id="1.20.1270.60">
    <property type="entry name" value="Arfaptin homology (AH) domain/BAR domain"/>
    <property type="match status" value="1"/>
</dbReference>
<proteinExistence type="predicted"/>
<protein>
    <submittedName>
        <fullName evidence="1">Uncharacterized protein</fullName>
    </submittedName>
</protein>
<keyword evidence="2" id="KW-1185">Reference proteome</keyword>
<dbReference type="AlphaFoldDB" id="A0A1C7NWI3"/>
<comment type="caution">
    <text evidence="1">The sequence shown here is derived from an EMBL/GenBank/DDBJ whole genome shotgun (WGS) entry which is preliminary data.</text>
</comment>
<dbReference type="OrthoDB" id="5599269at2759"/>
<dbReference type="STRING" id="101091.A0A1C7NWI3"/>
<gene>
    <name evidence="1" type="ORF">A0J61_00145</name>
</gene>
<dbReference type="FunCoup" id="A0A1C7NWI3">
    <property type="interactions" value="19"/>
</dbReference>
<organism evidence="1 2">
    <name type="scientific">Choanephora cucurbitarum</name>
    <dbReference type="NCBI Taxonomy" id="101091"/>
    <lineage>
        <taxon>Eukaryota</taxon>
        <taxon>Fungi</taxon>
        <taxon>Fungi incertae sedis</taxon>
        <taxon>Mucoromycota</taxon>
        <taxon>Mucoromycotina</taxon>
        <taxon>Mucoromycetes</taxon>
        <taxon>Mucorales</taxon>
        <taxon>Mucorineae</taxon>
        <taxon>Choanephoraceae</taxon>
        <taxon>Choanephoroideae</taxon>
        <taxon>Choanephora</taxon>
    </lineage>
</organism>
<dbReference type="Proteomes" id="UP000093000">
    <property type="component" value="Unassembled WGS sequence"/>
</dbReference>
<evidence type="ECO:0000313" key="1">
    <source>
        <dbReference type="EMBL" id="OBZ91784.1"/>
    </source>
</evidence>
<dbReference type="InParanoid" id="A0A1C7NWI3"/>
<reference evidence="1 2" key="1">
    <citation type="submission" date="2016-03" db="EMBL/GenBank/DDBJ databases">
        <title>Choanephora cucurbitarum.</title>
        <authorList>
            <person name="Min B."/>
            <person name="Park H."/>
            <person name="Park J.-H."/>
            <person name="Shin H.-D."/>
            <person name="Choi I.-G."/>
        </authorList>
    </citation>
    <scope>NUCLEOTIDE SEQUENCE [LARGE SCALE GENOMIC DNA]</scope>
    <source>
        <strain evidence="1 2">KUS-F28377</strain>
    </source>
</reference>
<name>A0A1C7NWI3_9FUNG</name>
<sequence length="215" mass="24703">MKDLQYQLNKIKSAVKSQAVRNNPLQNQETRSFNLWLFEECNDLASLKATAYHHAETNKALLEWIQQEAQKHQETHYSQDVEAIGECLVDLLDHQIMADAYHQHQILQDRLCHLEKSNPTSKLIADLKKSLADAPNPAQLTEEAVQLKRKMLRDAFYIRFNALEAYAERTAVISRFGKHMVDLLDENQQASSNCDMILKDALLTLEGWKPTNEDG</sequence>
<dbReference type="Pfam" id="PF13805">
    <property type="entry name" value="Pil1"/>
    <property type="match status" value="1"/>
</dbReference>
<evidence type="ECO:0000313" key="2">
    <source>
        <dbReference type="Proteomes" id="UP000093000"/>
    </source>
</evidence>